<comment type="subcellular location">
    <subcellularLocation>
        <location evidence="9">Membrane</location>
        <topology evidence="9">Multi-pass membrane protein</topology>
    </subcellularLocation>
    <subcellularLocation>
        <location evidence="1">Mitochondrion inner membrane</location>
        <topology evidence="1">Multi-pass membrane protein</topology>
    </subcellularLocation>
</comment>
<proteinExistence type="inferred from homology"/>
<evidence type="ECO:0000256" key="11">
    <source>
        <dbReference type="SAM" id="Phobius"/>
    </source>
</evidence>
<sequence>MLSRSITRRAVRLNTQPSGRSLARNYSVMTPSRVSPVALSKRPMKPLSVSPMRQFSWTPWRAPSSDTPVSSIDSAPASASTSTSTAESVQSLATQQSTPTHEPLFSEPSTSAASSATVESTSSLADAAATVDPTLPLHANGQTLGELIVNTPLPLADILQSPAAIEAVCTKADLGLIGLTHSWYSLPGWAVDGMVALHNMTGAPWWATIGMMTVLIRLCLFPVFLKAHGNNARFQAIQPEFTELAKKISDAKKKNDSLEMQQYTASLQNLLKVHKTNPAKALLLPLSQLPVFLTMFSAVRWMAETPIPQMKQGGFSFFTDLTATDPTYILPITSMVLTNIVLRVSLIV</sequence>
<dbReference type="Pfam" id="PF02096">
    <property type="entry name" value="60KD_IMP"/>
    <property type="match status" value="1"/>
</dbReference>
<dbReference type="InterPro" id="IPR001708">
    <property type="entry name" value="YidC/ALB3/OXA1/COX18"/>
</dbReference>
<dbReference type="AlphaFoldDB" id="A0A1Y2BIX1"/>
<comment type="similarity">
    <text evidence="2 9">Belongs to the OXA1/ALB3/YidC family.</text>
</comment>
<evidence type="ECO:0000259" key="12">
    <source>
        <dbReference type="Pfam" id="PF02096"/>
    </source>
</evidence>
<dbReference type="CDD" id="cd20069">
    <property type="entry name" value="5TM_Oxa1-like"/>
    <property type="match status" value="1"/>
</dbReference>
<feature type="domain" description="Membrane insertase YidC/Oxa/ALB C-terminal" evidence="12">
    <location>
        <begin position="205"/>
        <end position="339"/>
    </location>
</feature>
<feature type="region of interest" description="Disordered" evidence="10">
    <location>
        <begin position="57"/>
        <end position="118"/>
    </location>
</feature>
<evidence type="ECO:0000256" key="5">
    <source>
        <dbReference type="ARBA" id="ARBA00022946"/>
    </source>
</evidence>
<dbReference type="Proteomes" id="UP000193986">
    <property type="component" value="Unassembled WGS sequence"/>
</dbReference>
<evidence type="ECO:0000256" key="9">
    <source>
        <dbReference type="RuleBase" id="RU003945"/>
    </source>
</evidence>
<keyword evidence="4" id="KW-0999">Mitochondrion inner membrane</keyword>
<feature type="transmembrane region" description="Helical" evidence="11">
    <location>
        <begin position="281"/>
        <end position="303"/>
    </location>
</feature>
<feature type="compositionally biased region" description="Low complexity" evidence="10">
    <location>
        <begin position="106"/>
        <end position="118"/>
    </location>
</feature>
<reference evidence="13 14" key="1">
    <citation type="submission" date="2016-07" db="EMBL/GenBank/DDBJ databases">
        <title>Pervasive Adenine N6-methylation of Active Genes in Fungi.</title>
        <authorList>
            <consortium name="DOE Joint Genome Institute"/>
            <person name="Mondo S.J."/>
            <person name="Dannebaum R.O."/>
            <person name="Kuo R.C."/>
            <person name="Labutti K."/>
            <person name="Haridas S."/>
            <person name="Kuo A."/>
            <person name="Salamov A."/>
            <person name="Ahrendt S.R."/>
            <person name="Lipzen A."/>
            <person name="Sullivan W."/>
            <person name="Andreopoulos W.B."/>
            <person name="Clum A."/>
            <person name="Lindquist E."/>
            <person name="Daum C."/>
            <person name="Ramamoorthy G.K."/>
            <person name="Gryganskyi A."/>
            <person name="Culley D."/>
            <person name="Magnuson J.K."/>
            <person name="James T.Y."/>
            <person name="O'Malley M.A."/>
            <person name="Stajich J.E."/>
            <person name="Spatafora J.W."/>
            <person name="Visel A."/>
            <person name="Grigoriev I.V."/>
        </authorList>
    </citation>
    <scope>NUCLEOTIDE SEQUENCE [LARGE SCALE GENOMIC DNA]</scope>
    <source>
        <strain evidence="13 14">68-887.2</strain>
    </source>
</reference>
<dbReference type="GO" id="GO:0032979">
    <property type="term" value="P:protein insertion into mitochondrial inner membrane from matrix"/>
    <property type="evidence" value="ECO:0007669"/>
    <property type="project" value="TreeGrafter"/>
</dbReference>
<evidence type="ECO:0000256" key="7">
    <source>
        <dbReference type="ARBA" id="ARBA00023128"/>
    </source>
</evidence>
<evidence type="ECO:0000256" key="2">
    <source>
        <dbReference type="ARBA" id="ARBA00009877"/>
    </source>
</evidence>
<keyword evidence="3 9" id="KW-0812">Transmembrane</keyword>
<keyword evidence="8 11" id="KW-0472">Membrane</keyword>
<dbReference type="GO" id="GO:0032977">
    <property type="term" value="F:membrane insertase activity"/>
    <property type="evidence" value="ECO:0007669"/>
    <property type="project" value="InterPro"/>
</dbReference>
<dbReference type="InParanoid" id="A0A1Y2BIX1"/>
<evidence type="ECO:0000256" key="4">
    <source>
        <dbReference type="ARBA" id="ARBA00022792"/>
    </source>
</evidence>
<dbReference type="PANTHER" id="PTHR12428">
    <property type="entry name" value="OXA1"/>
    <property type="match status" value="1"/>
</dbReference>
<keyword evidence="5" id="KW-0809">Transit peptide</keyword>
<dbReference type="OrthoDB" id="2148490at2759"/>
<keyword evidence="7" id="KW-0496">Mitochondrion</keyword>
<evidence type="ECO:0000256" key="10">
    <source>
        <dbReference type="SAM" id="MobiDB-lite"/>
    </source>
</evidence>
<evidence type="ECO:0000256" key="8">
    <source>
        <dbReference type="ARBA" id="ARBA00023136"/>
    </source>
</evidence>
<keyword evidence="6 11" id="KW-1133">Transmembrane helix</keyword>
<dbReference type="EMBL" id="MCFC01000002">
    <property type="protein sequence ID" value="ORY34728.1"/>
    <property type="molecule type" value="Genomic_DNA"/>
</dbReference>
<feature type="transmembrane region" description="Helical" evidence="11">
    <location>
        <begin position="205"/>
        <end position="225"/>
    </location>
</feature>
<organism evidence="13 14">
    <name type="scientific">Naematelia encephala</name>
    <dbReference type="NCBI Taxonomy" id="71784"/>
    <lineage>
        <taxon>Eukaryota</taxon>
        <taxon>Fungi</taxon>
        <taxon>Dikarya</taxon>
        <taxon>Basidiomycota</taxon>
        <taxon>Agaricomycotina</taxon>
        <taxon>Tremellomycetes</taxon>
        <taxon>Tremellales</taxon>
        <taxon>Naemateliaceae</taxon>
        <taxon>Naematelia</taxon>
    </lineage>
</organism>
<gene>
    <name evidence="13" type="ORF">BCR39DRAFT_514197</name>
</gene>
<dbReference type="STRING" id="71784.A0A1Y2BIX1"/>
<evidence type="ECO:0000256" key="6">
    <source>
        <dbReference type="ARBA" id="ARBA00022989"/>
    </source>
</evidence>
<comment type="caution">
    <text evidence="13">The sequence shown here is derived from an EMBL/GenBank/DDBJ whole genome shotgun (WGS) entry which is preliminary data.</text>
</comment>
<name>A0A1Y2BIX1_9TREE</name>
<accession>A0A1Y2BIX1</accession>
<feature type="compositionally biased region" description="Low complexity" evidence="10">
    <location>
        <begin position="70"/>
        <end position="91"/>
    </location>
</feature>
<dbReference type="InterPro" id="IPR028055">
    <property type="entry name" value="YidC/Oxa/ALB_C"/>
</dbReference>
<evidence type="ECO:0000313" key="14">
    <source>
        <dbReference type="Proteomes" id="UP000193986"/>
    </source>
</evidence>
<dbReference type="GO" id="GO:0005743">
    <property type="term" value="C:mitochondrial inner membrane"/>
    <property type="evidence" value="ECO:0007669"/>
    <property type="project" value="UniProtKB-SubCell"/>
</dbReference>
<protein>
    <submittedName>
        <fullName evidence="13">60Kd inner membrane protein-domain-containing protein</fullName>
    </submittedName>
</protein>
<evidence type="ECO:0000256" key="1">
    <source>
        <dbReference type="ARBA" id="ARBA00004448"/>
    </source>
</evidence>
<evidence type="ECO:0000256" key="3">
    <source>
        <dbReference type="ARBA" id="ARBA00022692"/>
    </source>
</evidence>
<dbReference type="PANTHER" id="PTHR12428:SF66">
    <property type="entry name" value="MITOCHONDRIAL INNER MEMBRANE PROTEIN OXA1L"/>
    <property type="match status" value="1"/>
</dbReference>
<feature type="transmembrane region" description="Helical" evidence="11">
    <location>
        <begin position="328"/>
        <end position="346"/>
    </location>
</feature>
<keyword evidence="14" id="KW-1185">Reference proteome</keyword>
<evidence type="ECO:0000313" key="13">
    <source>
        <dbReference type="EMBL" id="ORY34728.1"/>
    </source>
</evidence>